<dbReference type="Gene3D" id="3.40.50.11720">
    <property type="entry name" value="3-Deoxy-D-manno-octulosonic-acid transferase, N-terminal domain"/>
    <property type="match status" value="1"/>
</dbReference>
<dbReference type="GO" id="GO:0005886">
    <property type="term" value="C:plasma membrane"/>
    <property type="evidence" value="ECO:0007669"/>
    <property type="project" value="UniProtKB-SubCell"/>
</dbReference>
<gene>
    <name evidence="10" type="primary">waaA_1</name>
    <name evidence="10" type="ORF">PAM7066_01755</name>
</gene>
<keyword evidence="5 8" id="KW-0808">Transferase</keyword>
<keyword evidence="8" id="KW-0448">Lipopolysaccharide biosynthesis</keyword>
<keyword evidence="8" id="KW-1003">Cell membrane</keyword>
<comment type="pathway">
    <text evidence="2 8">Bacterial outer membrane biogenesis; LPS core biosynthesis.</text>
</comment>
<evidence type="ECO:0000256" key="5">
    <source>
        <dbReference type="ARBA" id="ARBA00022679"/>
    </source>
</evidence>
<keyword evidence="10" id="KW-0328">Glycosyltransferase</keyword>
<dbReference type="InterPro" id="IPR039901">
    <property type="entry name" value="Kdotransferase"/>
</dbReference>
<evidence type="ECO:0000256" key="6">
    <source>
        <dbReference type="ARBA" id="ARBA00031445"/>
    </source>
</evidence>
<dbReference type="AlphaFoldDB" id="A0A1Y5SK25"/>
<evidence type="ECO:0000256" key="7">
    <source>
        <dbReference type="ARBA" id="ARBA00049183"/>
    </source>
</evidence>
<dbReference type="OrthoDB" id="9789797at2"/>
<evidence type="ECO:0000313" key="10">
    <source>
        <dbReference type="EMBL" id="SLN40903.1"/>
    </source>
</evidence>
<dbReference type="GO" id="GO:0009245">
    <property type="term" value="P:lipid A biosynthetic process"/>
    <property type="evidence" value="ECO:0007669"/>
    <property type="project" value="TreeGrafter"/>
</dbReference>
<keyword evidence="8" id="KW-0472">Membrane</keyword>
<dbReference type="InterPro" id="IPR038107">
    <property type="entry name" value="Glycos_transf_N_sf"/>
</dbReference>
<evidence type="ECO:0000256" key="3">
    <source>
        <dbReference type="ARBA" id="ARBA00012621"/>
    </source>
</evidence>
<name>A0A1Y5SK25_9RHOB</name>
<dbReference type="STRING" id="315423.SAMN04488020_104132"/>
<dbReference type="EC" id="2.4.99.12" evidence="3 8"/>
<accession>A0A1Y5SK25</accession>
<comment type="catalytic activity">
    <reaction evidence="7 8">
        <text>lipid IVA (E. coli) + CMP-3-deoxy-beta-D-manno-octulosonate = alpha-Kdo-(2-&gt;6)-lipid IVA (E. coli) + CMP + H(+)</text>
        <dbReference type="Rhea" id="RHEA:28066"/>
        <dbReference type="ChEBI" id="CHEBI:15378"/>
        <dbReference type="ChEBI" id="CHEBI:58603"/>
        <dbReference type="ChEBI" id="CHEBI:60364"/>
        <dbReference type="ChEBI" id="CHEBI:60377"/>
        <dbReference type="ChEBI" id="CHEBI:85987"/>
        <dbReference type="EC" id="2.4.99.12"/>
    </reaction>
</comment>
<dbReference type="Proteomes" id="UP000193870">
    <property type="component" value="Unassembled WGS sequence"/>
</dbReference>
<dbReference type="Gene3D" id="3.40.50.2000">
    <property type="entry name" value="Glycogen Phosphorylase B"/>
    <property type="match status" value="1"/>
</dbReference>
<dbReference type="RefSeq" id="WP_085853755.1">
    <property type="nucleotide sequence ID" value="NZ_FOPF01000004.1"/>
</dbReference>
<dbReference type="GO" id="GO:0009244">
    <property type="term" value="P:lipopolysaccharide core region biosynthetic process"/>
    <property type="evidence" value="ECO:0007669"/>
    <property type="project" value="UniProtKB-UniRule"/>
</dbReference>
<evidence type="ECO:0000256" key="4">
    <source>
        <dbReference type="ARBA" id="ARBA00019077"/>
    </source>
</evidence>
<reference evidence="10 11" key="1">
    <citation type="submission" date="2017-03" db="EMBL/GenBank/DDBJ databases">
        <authorList>
            <person name="Afonso C.L."/>
            <person name="Miller P.J."/>
            <person name="Scott M.A."/>
            <person name="Spackman E."/>
            <person name="Goraichik I."/>
            <person name="Dimitrov K.M."/>
            <person name="Suarez D.L."/>
            <person name="Swayne D.E."/>
        </authorList>
    </citation>
    <scope>NUCLEOTIDE SEQUENCE [LARGE SCALE GENOMIC DNA]</scope>
    <source>
        <strain evidence="10 11">CECT 7066</strain>
    </source>
</reference>
<keyword evidence="11" id="KW-1185">Reference proteome</keyword>
<sequence>MAGFSLTLLRHRLAAARDQARRPRPAMAPQGRPEGRLIWAHFGAGVRAAGVRIVLERLRREHPDLRFVTTGQGTHPDLTAPPPTDAQAAARAFLDHWSPDLAIFSGTDTFPTLWAEALSRGIPLFAADVEPARQALPLVQEMARFDAVLARAPDPRLGPALEVVGPLSTTPMSPSANAAALEAMADALATRPIWYALDAGREETELILGAHRRASRMAHRLVLVLSTSDPEVEAKLDAGGWQWCWCEDSGQVQSDTQVIVSRPGRRTGLWLRLSPITYMGGTILGKGSPVSPQVPAALGSVVIHGPRLGAVANDLEPLRERGASRMVRDGDGLGEAVEQLLNPEEAAKRAARGWEATSAGAEAAAYLFELVDDTLAGIPV</sequence>
<dbReference type="EMBL" id="FWFV01000004">
    <property type="protein sequence ID" value="SLN40903.1"/>
    <property type="molecule type" value="Genomic_DNA"/>
</dbReference>
<feature type="domain" description="3-deoxy-D-manno-octulosonic-acid transferase N-terminal" evidence="9">
    <location>
        <begin position="36"/>
        <end position="127"/>
    </location>
</feature>
<comment type="similarity">
    <text evidence="8">Belongs to the glycosyltransferase group 1 family.</text>
</comment>
<comment type="subcellular location">
    <subcellularLocation>
        <location evidence="8">Cell membrane</location>
    </subcellularLocation>
</comment>
<evidence type="ECO:0000259" key="9">
    <source>
        <dbReference type="Pfam" id="PF04413"/>
    </source>
</evidence>
<organism evidence="10 11">
    <name type="scientific">Palleronia marisminoris</name>
    <dbReference type="NCBI Taxonomy" id="315423"/>
    <lineage>
        <taxon>Bacteria</taxon>
        <taxon>Pseudomonadati</taxon>
        <taxon>Pseudomonadota</taxon>
        <taxon>Alphaproteobacteria</taxon>
        <taxon>Rhodobacterales</taxon>
        <taxon>Roseobacteraceae</taxon>
        <taxon>Palleronia</taxon>
    </lineage>
</organism>
<dbReference type="UniPathway" id="UPA00958"/>
<evidence type="ECO:0000256" key="1">
    <source>
        <dbReference type="ARBA" id="ARBA00003394"/>
    </source>
</evidence>
<proteinExistence type="inferred from homology"/>
<dbReference type="PANTHER" id="PTHR42755">
    <property type="entry name" value="3-DEOXY-MANNO-OCTULOSONATE CYTIDYLYLTRANSFERASE"/>
    <property type="match status" value="1"/>
</dbReference>
<protein>
    <recommendedName>
        <fullName evidence="4 8">3-deoxy-D-manno-octulosonic acid transferase</fullName>
        <shortName evidence="8">Kdo transferase</shortName>
        <ecNumber evidence="3 8">2.4.99.12</ecNumber>
    </recommendedName>
    <alternativeName>
        <fullName evidence="6 8">Lipid IV(A) 3-deoxy-D-manno-octulosonic acid transferase</fullName>
    </alternativeName>
</protein>
<evidence type="ECO:0000256" key="8">
    <source>
        <dbReference type="RuleBase" id="RU365103"/>
    </source>
</evidence>
<comment type="function">
    <text evidence="1 8">Involved in lipopolysaccharide (LPS) biosynthesis. Catalyzes the transfer of 3-deoxy-D-manno-octulosonate (Kdo) residue(s) from CMP-Kdo to lipid IV(A), the tetraacyldisaccharide-1,4'-bisphosphate precursor of lipid A.</text>
</comment>
<dbReference type="PANTHER" id="PTHR42755:SF1">
    <property type="entry name" value="3-DEOXY-D-MANNO-OCTULOSONIC ACID TRANSFERASE, MITOCHONDRIAL-RELATED"/>
    <property type="match status" value="1"/>
</dbReference>
<evidence type="ECO:0000313" key="11">
    <source>
        <dbReference type="Proteomes" id="UP000193870"/>
    </source>
</evidence>
<dbReference type="InterPro" id="IPR007507">
    <property type="entry name" value="Glycos_transf_N"/>
</dbReference>
<dbReference type="GO" id="GO:0043842">
    <property type="term" value="F:Kdo transferase activity"/>
    <property type="evidence" value="ECO:0007669"/>
    <property type="project" value="UniProtKB-EC"/>
</dbReference>
<dbReference type="Pfam" id="PF04413">
    <property type="entry name" value="Glycos_transf_N"/>
    <property type="match status" value="1"/>
</dbReference>
<evidence type="ECO:0000256" key="2">
    <source>
        <dbReference type="ARBA" id="ARBA00004713"/>
    </source>
</evidence>